<dbReference type="GO" id="GO:0016020">
    <property type="term" value="C:membrane"/>
    <property type="evidence" value="ECO:0007669"/>
    <property type="project" value="UniProtKB-SubCell"/>
</dbReference>
<evidence type="ECO:0000256" key="2">
    <source>
        <dbReference type="ARBA" id="ARBA00010199"/>
    </source>
</evidence>
<feature type="compositionally biased region" description="Gly residues" evidence="7">
    <location>
        <begin position="71"/>
        <end position="81"/>
    </location>
</feature>
<feature type="transmembrane region" description="Helical" evidence="6">
    <location>
        <begin position="182"/>
        <end position="200"/>
    </location>
</feature>
<evidence type="ECO:0000313" key="8">
    <source>
        <dbReference type="EMBL" id="CAE0485010.1"/>
    </source>
</evidence>
<comment type="similarity">
    <text evidence="2 6">Belongs to the multi antimicrobial extrusion (MATE) (TC 2.A.66.1) family.</text>
</comment>
<gene>
    <name evidence="8" type="ORF">DTER00134_LOCUS49</name>
</gene>
<evidence type="ECO:0000256" key="7">
    <source>
        <dbReference type="SAM" id="MobiDB-lite"/>
    </source>
</evidence>
<comment type="subcellular location">
    <subcellularLocation>
        <location evidence="1">Membrane</location>
        <topology evidence="1">Multi-pass membrane protein</topology>
    </subcellularLocation>
</comment>
<sequence length="554" mass="58202">MLLRNCLLRATALPSALSRPPCRPAPLRRELFSCSRPTRNTAVKALQTEEKKRLEAEQAAASSSTSQNGTGSSGGESGGEGEPVALTSPTAQTTGEVLRLGKLAFPILLQYITANVTYLVNTGYVGHLSKPELLSGLVLAASLSTATGYNIISGISTATETVCGQAYGAKNYKALNETLQRALLICAAACVPISLLWNNAETVLVDLGQPANIAAGAASYLHIVTPALLLYSIHDCIDRYLISQGVVNPSLVVAATCSGVAPLFAWLFVSHLEMGLEGAGYAYTSVQALNAALSLGYLTWREKVVLPANQPQGYEPLKPSMGALQNWGPYLALAFPAIISYCMEGWACEVLIFFAGTLDNAELAVGVTGITLQFSTFVWLVAASFASATSFTVGNKLGAGDAGGAKATARRATATVLGTQIVIGSIAYHFREPLLALLSSNEDVVNLSLAVMPMLAVCFVADGLTAVQGGVLRGAGRQWWAAGLNLLGWWGVGVPLAYYLSHPYGWNVNGLWGGFATAAVLQAFLQFGVISKLDWDAEVKRSDALISSSAGKSE</sequence>
<feature type="transmembrane region" description="Helical" evidence="6">
    <location>
        <begin position="479"/>
        <end position="500"/>
    </location>
</feature>
<feature type="region of interest" description="Disordered" evidence="7">
    <location>
        <begin position="50"/>
        <end position="89"/>
    </location>
</feature>
<dbReference type="CDD" id="cd13132">
    <property type="entry name" value="MATE_eukaryotic"/>
    <property type="match status" value="1"/>
</dbReference>
<dbReference type="GO" id="GO:0042910">
    <property type="term" value="F:xenobiotic transmembrane transporter activity"/>
    <property type="evidence" value="ECO:0007669"/>
    <property type="project" value="InterPro"/>
</dbReference>
<dbReference type="GO" id="GO:1990961">
    <property type="term" value="P:xenobiotic detoxification by transmembrane export across the plasma membrane"/>
    <property type="evidence" value="ECO:0007669"/>
    <property type="project" value="InterPro"/>
</dbReference>
<dbReference type="AlphaFoldDB" id="A0A7S3VHL8"/>
<keyword evidence="4 6" id="KW-1133">Transmembrane helix</keyword>
<feature type="transmembrane region" description="Helical" evidence="6">
    <location>
        <begin position="245"/>
        <end position="269"/>
    </location>
</feature>
<evidence type="ECO:0000256" key="6">
    <source>
        <dbReference type="RuleBase" id="RU004914"/>
    </source>
</evidence>
<evidence type="ECO:0000256" key="3">
    <source>
        <dbReference type="ARBA" id="ARBA00022692"/>
    </source>
</evidence>
<reference evidence="8" key="1">
    <citation type="submission" date="2021-01" db="EMBL/GenBank/DDBJ databases">
        <authorList>
            <person name="Corre E."/>
            <person name="Pelletier E."/>
            <person name="Niang G."/>
            <person name="Scheremetjew M."/>
            <person name="Finn R."/>
            <person name="Kale V."/>
            <person name="Holt S."/>
            <person name="Cochrane G."/>
            <person name="Meng A."/>
            <person name="Brown T."/>
            <person name="Cohen L."/>
        </authorList>
    </citation>
    <scope>NUCLEOTIDE SEQUENCE</scope>
    <source>
        <strain evidence="8">CCMP1320</strain>
    </source>
</reference>
<feature type="transmembrane region" description="Helical" evidence="6">
    <location>
        <begin position="450"/>
        <end position="467"/>
    </location>
</feature>
<name>A0A7S3VHL8_DUNTE</name>
<evidence type="ECO:0000256" key="5">
    <source>
        <dbReference type="ARBA" id="ARBA00023136"/>
    </source>
</evidence>
<dbReference type="PANTHER" id="PTHR11206">
    <property type="entry name" value="MULTIDRUG RESISTANCE PROTEIN"/>
    <property type="match status" value="1"/>
</dbReference>
<feature type="transmembrane region" description="Helical" evidence="6">
    <location>
        <begin position="330"/>
        <end position="358"/>
    </location>
</feature>
<dbReference type="EMBL" id="HBIP01000107">
    <property type="protein sequence ID" value="CAE0485010.1"/>
    <property type="molecule type" value="Transcribed_RNA"/>
</dbReference>
<dbReference type="InterPro" id="IPR045069">
    <property type="entry name" value="MATE_euk"/>
</dbReference>
<organism evidence="8">
    <name type="scientific">Dunaliella tertiolecta</name>
    <name type="common">Green alga</name>
    <dbReference type="NCBI Taxonomy" id="3047"/>
    <lineage>
        <taxon>Eukaryota</taxon>
        <taxon>Viridiplantae</taxon>
        <taxon>Chlorophyta</taxon>
        <taxon>core chlorophytes</taxon>
        <taxon>Chlorophyceae</taxon>
        <taxon>CS clade</taxon>
        <taxon>Chlamydomonadales</taxon>
        <taxon>Dunaliellaceae</taxon>
        <taxon>Dunaliella</taxon>
    </lineage>
</organism>
<dbReference type="InterPro" id="IPR002528">
    <property type="entry name" value="MATE_fam"/>
</dbReference>
<feature type="compositionally biased region" description="Low complexity" evidence="7">
    <location>
        <begin position="57"/>
        <end position="70"/>
    </location>
</feature>
<keyword evidence="3 6" id="KW-0812">Transmembrane</keyword>
<protein>
    <recommendedName>
        <fullName evidence="6">Protein DETOXIFICATION</fullName>
    </recommendedName>
    <alternativeName>
        <fullName evidence="6">Multidrug and toxic compound extrusion protein</fullName>
    </alternativeName>
</protein>
<dbReference type="NCBIfam" id="TIGR00797">
    <property type="entry name" value="matE"/>
    <property type="match status" value="1"/>
</dbReference>
<evidence type="ECO:0000256" key="1">
    <source>
        <dbReference type="ARBA" id="ARBA00004141"/>
    </source>
</evidence>
<feature type="transmembrane region" description="Helical" evidence="6">
    <location>
        <begin position="370"/>
        <end position="391"/>
    </location>
</feature>
<keyword evidence="5 6" id="KW-0472">Membrane</keyword>
<feature type="transmembrane region" description="Helical" evidence="6">
    <location>
        <begin position="512"/>
        <end position="531"/>
    </location>
</feature>
<comment type="caution">
    <text evidence="6">Lacks conserved residue(s) required for the propagation of feature annotation.</text>
</comment>
<dbReference type="GO" id="GO:0015297">
    <property type="term" value="F:antiporter activity"/>
    <property type="evidence" value="ECO:0007669"/>
    <property type="project" value="InterPro"/>
</dbReference>
<feature type="transmembrane region" description="Helical" evidence="6">
    <location>
        <begin position="212"/>
        <end position="233"/>
    </location>
</feature>
<dbReference type="Pfam" id="PF01554">
    <property type="entry name" value="MatE"/>
    <property type="match status" value="2"/>
</dbReference>
<feature type="transmembrane region" description="Helical" evidence="6">
    <location>
        <begin position="281"/>
        <end position="300"/>
    </location>
</feature>
<proteinExistence type="inferred from homology"/>
<evidence type="ECO:0000256" key="4">
    <source>
        <dbReference type="ARBA" id="ARBA00022989"/>
    </source>
</evidence>
<accession>A0A7S3VHL8</accession>